<dbReference type="Gene3D" id="3.30.1330.30">
    <property type="match status" value="1"/>
</dbReference>
<protein>
    <submittedName>
        <fullName evidence="8">23S rRNA (Guanosine(2251)-2'-O)-methyltransferase</fullName>
        <ecNumber evidence="8">2.1.1.185</ecNumber>
    </submittedName>
</protein>
<dbReference type="FunFam" id="3.40.1280.10:FF:000008">
    <property type="entry name" value="Group 3 RNA methyltransferase TrmH"/>
    <property type="match status" value="1"/>
</dbReference>
<dbReference type="GO" id="GO:0032259">
    <property type="term" value="P:methylation"/>
    <property type="evidence" value="ECO:0007669"/>
    <property type="project" value="UniProtKB-KW"/>
</dbReference>
<dbReference type="Pfam" id="PF08032">
    <property type="entry name" value="SpoU_sub_bind"/>
    <property type="match status" value="1"/>
</dbReference>
<keyword evidence="5 8" id="KW-0808">Transferase</keyword>
<dbReference type="SUPFAM" id="SSF55315">
    <property type="entry name" value="L30e-like"/>
    <property type="match status" value="1"/>
</dbReference>
<dbReference type="CDD" id="cd18103">
    <property type="entry name" value="SpoU-like_RlmB"/>
    <property type="match status" value="1"/>
</dbReference>
<dbReference type="InterPro" id="IPR001537">
    <property type="entry name" value="SpoU_MeTrfase"/>
</dbReference>
<dbReference type="InterPro" id="IPR029064">
    <property type="entry name" value="Ribosomal_eL30-like_sf"/>
</dbReference>
<dbReference type="AlphaFoldDB" id="A0A3B1A1K2"/>
<organism evidence="8">
    <name type="scientific">hydrothermal vent metagenome</name>
    <dbReference type="NCBI Taxonomy" id="652676"/>
    <lineage>
        <taxon>unclassified sequences</taxon>
        <taxon>metagenomes</taxon>
        <taxon>ecological metagenomes</taxon>
    </lineage>
</organism>
<dbReference type="GO" id="GO:0006364">
    <property type="term" value="P:rRNA processing"/>
    <property type="evidence" value="ECO:0007669"/>
    <property type="project" value="UniProtKB-KW"/>
</dbReference>
<dbReference type="InterPro" id="IPR029028">
    <property type="entry name" value="Alpha/beta_knot_MTases"/>
</dbReference>
<reference evidence="8" key="1">
    <citation type="submission" date="2018-06" db="EMBL/GenBank/DDBJ databases">
        <authorList>
            <person name="Zhirakovskaya E."/>
        </authorList>
    </citation>
    <scope>NUCLEOTIDE SEQUENCE</scope>
</reference>
<evidence type="ECO:0000256" key="6">
    <source>
        <dbReference type="ARBA" id="ARBA00022691"/>
    </source>
</evidence>
<dbReference type="GO" id="GO:0005829">
    <property type="term" value="C:cytosol"/>
    <property type="evidence" value="ECO:0007669"/>
    <property type="project" value="TreeGrafter"/>
</dbReference>
<feature type="domain" description="RNA 2-O ribose methyltransferase substrate binding" evidence="7">
    <location>
        <begin position="18"/>
        <end position="94"/>
    </location>
</feature>
<dbReference type="GO" id="GO:0008173">
    <property type="term" value="F:RNA methyltransferase activity"/>
    <property type="evidence" value="ECO:0007669"/>
    <property type="project" value="InterPro"/>
</dbReference>
<dbReference type="InterPro" id="IPR004441">
    <property type="entry name" value="rRNA_MeTrfase_TrmH"/>
</dbReference>
<comment type="similarity">
    <text evidence="1">Belongs to the class IV-like SAM-binding methyltransferase superfamily. RNA methyltransferase TrmH family.</text>
</comment>
<accession>A0A3B1A1K2</accession>
<dbReference type="SUPFAM" id="SSF75217">
    <property type="entry name" value="alpha/beta knot"/>
    <property type="match status" value="1"/>
</dbReference>
<dbReference type="Gene3D" id="3.40.1280.10">
    <property type="match status" value="1"/>
</dbReference>
<dbReference type="SMART" id="SM00967">
    <property type="entry name" value="SpoU_sub_bind"/>
    <property type="match status" value="1"/>
</dbReference>
<dbReference type="PANTHER" id="PTHR46429:SF1">
    <property type="entry name" value="23S RRNA (GUANOSINE-2'-O-)-METHYLTRANSFERASE RLMB"/>
    <property type="match status" value="1"/>
</dbReference>
<dbReference type="EMBL" id="UOFO01000127">
    <property type="protein sequence ID" value="VAW87604.1"/>
    <property type="molecule type" value="Genomic_DNA"/>
</dbReference>
<dbReference type="PANTHER" id="PTHR46429">
    <property type="entry name" value="23S RRNA (GUANOSINE-2'-O-)-METHYLTRANSFERASE RLMB"/>
    <property type="match status" value="1"/>
</dbReference>
<evidence type="ECO:0000256" key="4">
    <source>
        <dbReference type="ARBA" id="ARBA00022603"/>
    </source>
</evidence>
<dbReference type="EC" id="2.1.1.185" evidence="8"/>
<gene>
    <name evidence="8" type="ORF">MNBD_GAMMA16-1440</name>
</gene>
<evidence type="ECO:0000256" key="5">
    <source>
        <dbReference type="ARBA" id="ARBA00022679"/>
    </source>
</evidence>
<proteinExistence type="inferred from homology"/>
<sequence length="260" mass="28160">MSKSTSKGELKTMAEEDWLYGLNTVKAALERRNCLIQTIWVQQGRKDKRMQEVLDLAERKNVSVHKVARQELDIKVSGAKHQGVVALGDVREERMEQSENLPSLIARHGSQLFLLVLDGVQDPHNLGACLRTAAAAGVHAVIAPKDRAVGITAVVSKVASGAAETIPFLRVTNLARTLTELKQAGVTLIGASGDADSSLYDVEYKGAMAVVMGAEGQGIRRLTSEKCDVLVCIPMSEKVESVNVSVATGICLFEIVRQRR</sequence>
<keyword evidence="3" id="KW-0698">rRNA processing</keyword>
<keyword evidence="6" id="KW-0949">S-adenosyl-L-methionine</keyword>
<dbReference type="HAMAP" id="MF_01887">
    <property type="entry name" value="23SrRNA_methyltr_B"/>
    <property type="match status" value="1"/>
</dbReference>
<name>A0A3B1A1K2_9ZZZZ</name>
<evidence type="ECO:0000313" key="8">
    <source>
        <dbReference type="EMBL" id="VAW87604.1"/>
    </source>
</evidence>
<evidence type="ECO:0000256" key="1">
    <source>
        <dbReference type="ARBA" id="ARBA00007228"/>
    </source>
</evidence>
<dbReference type="InterPro" id="IPR013123">
    <property type="entry name" value="SpoU_subst-bd"/>
</dbReference>
<dbReference type="NCBIfam" id="TIGR00186">
    <property type="entry name" value="rRNA_methyl_3"/>
    <property type="match status" value="1"/>
</dbReference>
<keyword evidence="4 8" id="KW-0489">Methyltransferase</keyword>
<evidence type="ECO:0000259" key="7">
    <source>
        <dbReference type="SMART" id="SM00967"/>
    </source>
</evidence>
<dbReference type="InterPro" id="IPR024915">
    <property type="entry name" value="23S_rRNA_MeTrfase_RlmB"/>
</dbReference>
<dbReference type="Pfam" id="PF00588">
    <property type="entry name" value="SpoU_methylase"/>
    <property type="match status" value="1"/>
</dbReference>
<dbReference type="InterPro" id="IPR029026">
    <property type="entry name" value="tRNA_m1G_MTases_N"/>
</dbReference>
<evidence type="ECO:0000256" key="3">
    <source>
        <dbReference type="ARBA" id="ARBA00022552"/>
    </source>
</evidence>
<dbReference type="GO" id="GO:0003723">
    <property type="term" value="F:RNA binding"/>
    <property type="evidence" value="ECO:0007669"/>
    <property type="project" value="InterPro"/>
</dbReference>
<evidence type="ECO:0000256" key="2">
    <source>
        <dbReference type="ARBA" id="ARBA00022490"/>
    </source>
</evidence>
<keyword evidence="2" id="KW-0963">Cytoplasm</keyword>